<feature type="domain" description="Peptidase M24" evidence="1">
    <location>
        <begin position="144"/>
        <end position="338"/>
    </location>
</feature>
<evidence type="ECO:0000259" key="1">
    <source>
        <dbReference type="Pfam" id="PF00557"/>
    </source>
</evidence>
<dbReference type="Pfam" id="PF00557">
    <property type="entry name" value="Peptidase_M24"/>
    <property type="match status" value="1"/>
</dbReference>
<dbReference type="Gene3D" id="3.40.350.10">
    <property type="entry name" value="Creatinase/prolidase N-terminal domain"/>
    <property type="match status" value="1"/>
</dbReference>
<gene>
    <name evidence="3" type="ORF">AU467_32600</name>
</gene>
<dbReference type="Pfam" id="PF01321">
    <property type="entry name" value="Creatinase_N"/>
    <property type="match status" value="1"/>
</dbReference>
<dbReference type="InterPro" id="IPR029149">
    <property type="entry name" value="Creatin/AminoP/Spt16_N"/>
</dbReference>
<dbReference type="PANTHER" id="PTHR46112:SF2">
    <property type="entry name" value="XAA-PRO AMINOPEPTIDASE P-RELATED"/>
    <property type="match status" value="1"/>
</dbReference>
<dbReference type="SUPFAM" id="SSF53092">
    <property type="entry name" value="Creatinase/prolidase N-terminal domain"/>
    <property type="match status" value="1"/>
</dbReference>
<dbReference type="InterPro" id="IPR000587">
    <property type="entry name" value="Creatinase_N"/>
</dbReference>
<feature type="domain" description="Creatinase N-terminal" evidence="2">
    <location>
        <begin position="1"/>
        <end position="135"/>
    </location>
</feature>
<name>A0A117N260_RHILI</name>
<evidence type="ECO:0000313" key="4">
    <source>
        <dbReference type="Proteomes" id="UP000053176"/>
    </source>
</evidence>
<evidence type="ECO:0000259" key="2">
    <source>
        <dbReference type="Pfam" id="PF01321"/>
    </source>
</evidence>
<dbReference type="AlphaFoldDB" id="A0A117N260"/>
<dbReference type="InterPro" id="IPR036005">
    <property type="entry name" value="Creatinase/aminopeptidase-like"/>
</dbReference>
<dbReference type="InterPro" id="IPR000994">
    <property type="entry name" value="Pept_M24"/>
</dbReference>
<protein>
    <recommendedName>
        <fullName evidence="5">Aminopeptidase P family protein</fullName>
    </recommendedName>
</protein>
<dbReference type="EMBL" id="LPWA01000152">
    <property type="protein sequence ID" value="KUM23900.1"/>
    <property type="molecule type" value="Genomic_DNA"/>
</dbReference>
<sequence length="358" mass="39808">MREQGVDALLLTGDVNRRYFTGHRTQFGVSYSRPMFAVLPYGKHPIALVSESEGYTAKDVCWIEDIRTWFGFADDALPVLADIFKELKLDRSRIGVDYGSEMRLGMPVPSFRSLETLVPSVKFVDGSDLIWATRMLKTDAEIDYIRQACAANENGFRHGWRVAKPGMTERELHRHLSIAMLEGGADKVLFLPINSGEGNYFKVAMEPTERKLVEGDTIWCDAGVTVRGYWSDYNRVAAVSRASDDQRSAYRNVWDITRACIEAVKPGIPLSAISDIAKNAFKGPGRIGHGSGLDITEPPSIRSGDETMIEQGMILHVEPRVVLPFGCFQVEEVIAVTENGYEFLSTPAPQELPVTGQI</sequence>
<dbReference type="PANTHER" id="PTHR46112">
    <property type="entry name" value="AMINOPEPTIDASE"/>
    <property type="match status" value="1"/>
</dbReference>
<evidence type="ECO:0008006" key="5">
    <source>
        <dbReference type="Google" id="ProtNLM"/>
    </source>
</evidence>
<evidence type="ECO:0000313" key="3">
    <source>
        <dbReference type="EMBL" id="KUM23900.1"/>
    </source>
</evidence>
<dbReference type="Gene3D" id="3.90.230.10">
    <property type="entry name" value="Creatinase/methionine aminopeptidase superfamily"/>
    <property type="match status" value="1"/>
</dbReference>
<dbReference type="InterPro" id="IPR050659">
    <property type="entry name" value="Peptidase_M24B"/>
</dbReference>
<organism evidence="3 4">
    <name type="scientific">Rhizobium loti</name>
    <name type="common">Mesorhizobium loti</name>
    <dbReference type="NCBI Taxonomy" id="381"/>
    <lineage>
        <taxon>Bacteria</taxon>
        <taxon>Pseudomonadati</taxon>
        <taxon>Pseudomonadota</taxon>
        <taxon>Alphaproteobacteria</taxon>
        <taxon>Hyphomicrobiales</taxon>
        <taxon>Phyllobacteriaceae</taxon>
        <taxon>Mesorhizobium</taxon>
    </lineage>
</organism>
<comment type="caution">
    <text evidence="3">The sequence shown here is derived from an EMBL/GenBank/DDBJ whole genome shotgun (WGS) entry which is preliminary data.</text>
</comment>
<dbReference type="SUPFAM" id="SSF55920">
    <property type="entry name" value="Creatinase/aminopeptidase"/>
    <property type="match status" value="1"/>
</dbReference>
<dbReference type="Proteomes" id="UP000053176">
    <property type="component" value="Unassembled WGS sequence"/>
</dbReference>
<reference evidence="3 4" key="1">
    <citation type="submission" date="2015-12" db="EMBL/GenBank/DDBJ databases">
        <title>Draft genome sequence of Mesorhizobium sp. UFLA 01-765, a multitolerant efficient symbiont and plant-growth promoting strain isolated from Zn-mining soil using Leucaena leucocephala as a trap plant.</title>
        <authorList>
            <person name="Rangel W.M."/>
            <person name="Thijs S."/>
            <person name="Longatti S.M."/>
            <person name="Moreira F.M."/>
            <person name="Weyens N."/>
            <person name="Vangronsveld J."/>
            <person name="Van Hamme J.D."/>
            <person name="Bottos E.M."/>
            <person name="Rineau F."/>
        </authorList>
    </citation>
    <scope>NUCLEOTIDE SEQUENCE [LARGE SCALE GENOMIC DNA]</scope>
    <source>
        <strain evidence="3 4">UFLA 01-765</strain>
    </source>
</reference>
<accession>A0A117N260</accession>
<proteinExistence type="predicted"/>